<organism evidence="2 3">
    <name type="scientific">Pseudomonas koreensis</name>
    <dbReference type="NCBI Taxonomy" id="198620"/>
    <lineage>
        <taxon>Bacteria</taxon>
        <taxon>Pseudomonadati</taxon>
        <taxon>Pseudomonadota</taxon>
        <taxon>Gammaproteobacteria</taxon>
        <taxon>Pseudomonadales</taxon>
        <taxon>Pseudomonadaceae</taxon>
        <taxon>Pseudomonas</taxon>
    </lineage>
</organism>
<evidence type="ECO:0000313" key="3">
    <source>
        <dbReference type="Proteomes" id="UP000078142"/>
    </source>
</evidence>
<reference evidence="2 3" key="1">
    <citation type="submission" date="2016-05" db="EMBL/GenBank/DDBJ databases">
        <authorList>
            <person name="Wang S."/>
            <person name="Zhu B."/>
        </authorList>
    </citation>
    <scope>NUCLEOTIDE SEQUENCE [LARGE SCALE GENOMIC DNA]</scope>
    <source>
        <strain evidence="2 3">CRS05-R5</strain>
    </source>
</reference>
<keyword evidence="1" id="KW-0472">Membrane</keyword>
<dbReference type="Proteomes" id="UP000078142">
    <property type="component" value="Chromosome"/>
</dbReference>
<protein>
    <recommendedName>
        <fullName evidence="4">DUF4760 domain-containing protein</fullName>
    </recommendedName>
</protein>
<feature type="transmembrane region" description="Helical" evidence="1">
    <location>
        <begin position="12"/>
        <end position="29"/>
    </location>
</feature>
<evidence type="ECO:0008006" key="4">
    <source>
        <dbReference type="Google" id="ProtNLM"/>
    </source>
</evidence>
<dbReference type="Pfam" id="PF15956">
    <property type="entry name" value="DUF4760"/>
    <property type="match status" value="1"/>
</dbReference>
<proteinExistence type="predicted"/>
<name>A0AAC9BUH2_9PSED</name>
<evidence type="ECO:0000313" key="2">
    <source>
        <dbReference type="EMBL" id="ANH98983.1"/>
    </source>
</evidence>
<keyword evidence="1" id="KW-0812">Transmembrane</keyword>
<keyword evidence="1" id="KW-1133">Transmembrane helix</keyword>
<accession>A0AAC9BUH2</accession>
<dbReference type="AlphaFoldDB" id="A0AAC9BUH2"/>
<dbReference type="InterPro" id="IPR031876">
    <property type="entry name" value="DUF4760"/>
</dbReference>
<dbReference type="RefSeq" id="WP_064588272.1">
    <property type="nucleotide sequence ID" value="NZ_CP015852.1"/>
</dbReference>
<evidence type="ECO:0000256" key="1">
    <source>
        <dbReference type="SAM" id="Phobius"/>
    </source>
</evidence>
<sequence length="213" mass="25357">MEFHGFFRRNEKYLWIVFFFALFILLSSYKFERIYLFLKMNPTLGFLSVTAVIAYKSFFSQRHLAIAKNTIDFQTAFHNSDDVKKATKYFVSVISQLDTAEIEALALRERSQEKGARSARELLNSWERVAVAVRNKVYDEEMLYNTYSGFLIAVWQTLSPYVHKKRLSNPKFFVEVQWLAIRWRIRRDAKLTKFKEIQLQHKLNQIEDLLSET</sequence>
<gene>
    <name evidence="2" type="ORF">A8L59_16695</name>
</gene>
<dbReference type="GeneID" id="93490028"/>
<dbReference type="EMBL" id="CP015852">
    <property type="protein sequence ID" value="ANH98983.1"/>
    <property type="molecule type" value="Genomic_DNA"/>
</dbReference>